<reference evidence="8 9" key="1">
    <citation type="submission" date="2019-11" db="EMBL/GenBank/DDBJ databases">
        <title>Draft genome sequences of five Paenibacillus species of dairy origin.</title>
        <authorList>
            <person name="Olajide A.M."/>
            <person name="Chen S."/>
            <person name="Lapointe G."/>
        </authorList>
    </citation>
    <scope>NUCLEOTIDE SEQUENCE [LARGE SCALE GENOMIC DNA]</scope>
    <source>
        <strain evidence="8 9">2CS3</strain>
    </source>
</reference>
<feature type="transmembrane region" description="Helical" evidence="6">
    <location>
        <begin position="249"/>
        <end position="267"/>
    </location>
</feature>
<dbReference type="PANTHER" id="PTHR35007:SF1">
    <property type="entry name" value="PILUS ASSEMBLY PROTEIN"/>
    <property type="match status" value="1"/>
</dbReference>
<dbReference type="Proteomes" id="UP000450917">
    <property type="component" value="Unassembled WGS sequence"/>
</dbReference>
<evidence type="ECO:0000256" key="2">
    <source>
        <dbReference type="ARBA" id="ARBA00022475"/>
    </source>
</evidence>
<keyword evidence="5 6" id="KW-0472">Membrane</keyword>
<evidence type="ECO:0000313" key="8">
    <source>
        <dbReference type="EMBL" id="MUG69618.1"/>
    </source>
</evidence>
<dbReference type="AlphaFoldDB" id="A0A7X2Z7B2"/>
<dbReference type="PANTHER" id="PTHR35007">
    <property type="entry name" value="INTEGRAL MEMBRANE PROTEIN-RELATED"/>
    <property type="match status" value="1"/>
</dbReference>
<evidence type="ECO:0000256" key="5">
    <source>
        <dbReference type="ARBA" id="ARBA00023136"/>
    </source>
</evidence>
<dbReference type="EMBL" id="WNZX01000002">
    <property type="protein sequence ID" value="MUG69618.1"/>
    <property type="molecule type" value="Genomic_DNA"/>
</dbReference>
<accession>A0A7X2Z7B2</accession>
<feature type="transmembrane region" description="Helical" evidence="6">
    <location>
        <begin position="221"/>
        <end position="237"/>
    </location>
</feature>
<dbReference type="InterPro" id="IPR018076">
    <property type="entry name" value="T2SS_GspF_dom"/>
</dbReference>
<comment type="caution">
    <text evidence="8">The sequence shown here is derived from an EMBL/GenBank/DDBJ whole genome shotgun (WGS) entry which is preliminary data.</text>
</comment>
<dbReference type="RefSeq" id="WP_155613969.1">
    <property type="nucleotide sequence ID" value="NZ_JBDLZV010000001.1"/>
</dbReference>
<gene>
    <name evidence="8" type="ORF">GNP93_02890</name>
</gene>
<name>A0A7X2Z7B2_9BACL</name>
<evidence type="ECO:0000259" key="7">
    <source>
        <dbReference type="Pfam" id="PF00482"/>
    </source>
</evidence>
<proteinExistence type="predicted"/>
<keyword evidence="2" id="KW-1003">Cell membrane</keyword>
<evidence type="ECO:0000256" key="6">
    <source>
        <dbReference type="SAM" id="Phobius"/>
    </source>
</evidence>
<dbReference type="Pfam" id="PF00482">
    <property type="entry name" value="T2SSF"/>
    <property type="match status" value="1"/>
</dbReference>
<keyword evidence="3 6" id="KW-0812">Transmembrane</keyword>
<feature type="domain" description="Type II secretion system protein GspF" evidence="7">
    <location>
        <begin position="102"/>
        <end position="233"/>
    </location>
</feature>
<organism evidence="8 9">
    <name type="scientific">Paenibacillus validus</name>
    <dbReference type="NCBI Taxonomy" id="44253"/>
    <lineage>
        <taxon>Bacteria</taxon>
        <taxon>Bacillati</taxon>
        <taxon>Bacillota</taxon>
        <taxon>Bacilli</taxon>
        <taxon>Bacillales</taxon>
        <taxon>Paenibacillaceae</taxon>
        <taxon>Paenibacillus</taxon>
    </lineage>
</organism>
<evidence type="ECO:0000256" key="1">
    <source>
        <dbReference type="ARBA" id="ARBA00004651"/>
    </source>
</evidence>
<evidence type="ECO:0000256" key="3">
    <source>
        <dbReference type="ARBA" id="ARBA00022692"/>
    </source>
</evidence>
<sequence>MDSMKKAISFRRKLEFIKRGQFGEESNHAVADYNEIRLSSREWMGTVLLGAGLSGGVAWIFYRHPFAVLAFACAGFAFPAIRRKQLLLKRKAQLKIQFKQLLSAISSSLSAGRSVESAIRESLNDLRLLYPDASALIIRELEMMVRRMDNGESIESAFIGFARRAHVEEISQFADIFVICKRTGGNLVQVVRRTTLLIQEKLDIDQDLQVLLAQKKFESKVLAVAPVVFVAVMAWSAPDYMLPLYEGTGHLIMTGSLLLLWICRLWIQTIMDIKV</sequence>
<comment type="subcellular location">
    <subcellularLocation>
        <location evidence="1">Cell membrane</location>
        <topology evidence="1">Multi-pass membrane protein</topology>
    </subcellularLocation>
</comment>
<keyword evidence="4 6" id="KW-1133">Transmembrane helix</keyword>
<protein>
    <submittedName>
        <fullName evidence="8">Pilus assembly protein TadB</fullName>
    </submittedName>
</protein>
<keyword evidence="9" id="KW-1185">Reference proteome</keyword>
<evidence type="ECO:0000256" key="4">
    <source>
        <dbReference type="ARBA" id="ARBA00022989"/>
    </source>
</evidence>
<dbReference type="GO" id="GO:0005886">
    <property type="term" value="C:plasma membrane"/>
    <property type="evidence" value="ECO:0007669"/>
    <property type="project" value="UniProtKB-SubCell"/>
</dbReference>
<evidence type="ECO:0000313" key="9">
    <source>
        <dbReference type="Proteomes" id="UP000450917"/>
    </source>
</evidence>
<feature type="transmembrane region" description="Helical" evidence="6">
    <location>
        <begin position="66"/>
        <end position="81"/>
    </location>
</feature>